<dbReference type="Proteomes" id="UP000064243">
    <property type="component" value="Unassembled WGS sequence"/>
</dbReference>
<evidence type="ECO:0008006" key="11">
    <source>
        <dbReference type="Google" id="ProtNLM"/>
    </source>
</evidence>
<comment type="subcellular location">
    <subcellularLocation>
        <location evidence="1">Cell membrane</location>
        <topology evidence="1">Multi-pass membrane protein</topology>
    </subcellularLocation>
</comment>
<accession>A0A106BLU2</accession>
<dbReference type="EMBL" id="LDUG01000033">
    <property type="protein sequence ID" value="KVW94767.1"/>
    <property type="molecule type" value="Genomic_DNA"/>
</dbReference>
<keyword evidence="3" id="KW-0645">Protease</keyword>
<keyword evidence="2" id="KW-1003">Cell membrane</keyword>
<sequence>MHPPSHSEIVEAESRAQVRRREPWRVLLVFLAVFFALQYAWERGRDTAVEHVFIDELTVRPAAWIIDRLWPVFQVHAEGHRLVAAAGRLNILNGCEGMETLFLLAAAFIAYPFAWRTRLFGLAAGALLVFALNQVRIVMLWHAFLHDRVWFGILHGTVLPVLLVAACLVFFLAFLGRETPRVP</sequence>
<keyword evidence="4 8" id="KW-0812">Transmembrane</keyword>
<evidence type="ECO:0000256" key="1">
    <source>
        <dbReference type="ARBA" id="ARBA00004651"/>
    </source>
</evidence>
<dbReference type="InterPro" id="IPR019127">
    <property type="entry name" value="Exosortase"/>
</dbReference>
<feature type="transmembrane region" description="Helical" evidence="8">
    <location>
        <begin position="24"/>
        <end position="41"/>
    </location>
</feature>
<evidence type="ECO:0000256" key="3">
    <source>
        <dbReference type="ARBA" id="ARBA00022670"/>
    </source>
</evidence>
<evidence type="ECO:0000256" key="8">
    <source>
        <dbReference type="SAM" id="Phobius"/>
    </source>
</evidence>
<evidence type="ECO:0000313" key="10">
    <source>
        <dbReference type="Proteomes" id="UP000064243"/>
    </source>
</evidence>
<dbReference type="PATRIC" id="fig|36861.3.peg.2056"/>
<feature type="transmembrane region" description="Helical" evidence="8">
    <location>
        <begin position="97"/>
        <end position="115"/>
    </location>
</feature>
<gene>
    <name evidence="9" type="ORF">ABW22_11380</name>
</gene>
<reference evidence="9 10" key="1">
    <citation type="journal article" date="2015" name="Appl. Environ. Microbiol.">
        <title>Aerobic and Anaerobic Thiosulfate Oxidation by a Cold-Adapted, Subglacial Chemoautotroph.</title>
        <authorList>
            <person name="Harrold Z.R."/>
            <person name="Skidmore M.L."/>
            <person name="Hamilton T.L."/>
            <person name="Desch L."/>
            <person name="Amada K."/>
            <person name="van Gelder W."/>
            <person name="Glover K."/>
            <person name="Roden E.E."/>
            <person name="Boyd E.S."/>
        </authorList>
    </citation>
    <scope>NUCLEOTIDE SEQUENCE [LARGE SCALE GENOMIC DNA]</scope>
    <source>
        <strain evidence="9 10">RG</strain>
    </source>
</reference>
<proteinExistence type="predicted"/>
<dbReference type="AlphaFoldDB" id="A0A106BLU2"/>
<feature type="transmembrane region" description="Helical" evidence="8">
    <location>
        <begin position="122"/>
        <end position="144"/>
    </location>
</feature>
<evidence type="ECO:0000256" key="7">
    <source>
        <dbReference type="ARBA" id="ARBA00023136"/>
    </source>
</evidence>
<organism evidence="9 10">
    <name type="scientific">Thiobacillus denitrificans</name>
    <dbReference type="NCBI Taxonomy" id="36861"/>
    <lineage>
        <taxon>Bacteria</taxon>
        <taxon>Pseudomonadati</taxon>
        <taxon>Pseudomonadota</taxon>
        <taxon>Betaproteobacteria</taxon>
        <taxon>Nitrosomonadales</taxon>
        <taxon>Thiobacillaceae</taxon>
        <taxon>Thiobacillus</taxon>
    </lineage>
</organism>
<keyword evidence="6 8" id="KW-1133">Transmembrane helix</keyword>
<dbReference type="GO" id="GO:0005886">
    <property type="term" value="C:plasma membrane"/>
    <property type="evidence" value="ECO:0007669"/>
    <property type="project" value="UniProtKB-SubCell"/>
</dbReference>
<evidence type="ECO:0000313" key="9">
    <source>
        <dbReference type="EMBL" id="KVW94767.1"/>
    </source>
</evidence>
<dbReference type="GO" id="GO:0006508">
    <property type="term" value="P:proteolysis"/>
    <property type="evidence" value="ECO:0007669"/>
    <property type="project" value="UniProtKB-KW"/>
</dbReference>
<protein>
    <recommendedName>
        <fullName evidence="11">Exosortase/archaeosortase family protein</fullName>
    </recommendedName>
</protein>
<keyword evidence="10" id="KW-1185">Reference proteome</keyword>
<dbReference type="NCBIfam" id="TIGR04178">
    <property type="entry name" value="exo_archaeo"/>
    <property type="match status" value="1"/>
</dbReference>
<evidence type="ECO:0000256" key="6">
    <source>
        <dbReference type="ARBA" id="ARBA00022989"/>
    </source>
</evidence>
<evidence type="ECO:0000256" key="5">
    <source>
        <dbReference type="ARBA" id="ARBA00022801"/>
    </source>
</evidence>
<comment type="caution">
    <text evidence="9">The sequence shown here is derived from an EMBL/GenBank/DDBJ whole genome shotgun (WGS) entry which is preliminary data.</text>
</comment>
<name>A0A106BLU2_THIDE</name>
<dbReference type="GO" id="GO:0008233">
    <property type="term" value="F:peptidase activity"/>
    <property type="evidence" value="ECO:0007669"/>
    <property type="project" value="UniProtKB-KW"/>
</dbReference>
<feature type="transmembrane region" description="Helical" evidence="8">
    <location>
        <begin position="150"/>
        <end position="175"/>
    </location>
</feature>
<evidence type="ECO:0000256" key="4">
    <source>
        <dbReference type="ARBA" id="ARBA00022692"/>
    </source>
</evidence>
<dbReference type="Pfam" id="PF09721">
    <property type="entry name" value="Exosortase_EpsH"/>
    <property type="match status" value="1"/>
</dbReference>
<keyword evidence="5" id="KW-0378">Hydrolase</keyword>
<evidence type="ECO:0000256" key="2">
    <source>
        <dbReference type="ARBA" id="ARBA00022475"/>
    </source>
</evidence>
<dbReference type="InterPro" id="IPR026392">
    <property type="entry name" value="Exo/Archaeosortase_dom"/>
</dbReference>
<keyword evidence="7 8" id="KW-0472">Membrane</keyword>